<evidence type="ECO:0000313" key="3">
    <source>
        <dbReference type="Proteomes" id="UP000001357"/>
    </source>
</evidence>
<gene>
    <name evidence="2" type="ORF">MONBRDRAFT_24303</name>
</gene>
<feature type="compositionally biased region" description="Basic residues" evidence="1">
    <location>
        <begin position="1513"/>
        <end position="1522"/>
    </location>
</feature>
<accession>A9UW06</accession>
<dbReference type="RefSeq" id="XP_001744529.1">
    <property type="nucleotide sequence ID" value="XM_001744477.1"/>
</dbReference>
<feature type="region of interest" description="Disordered" evidence="1">
    <location>
        <begin position="1492"/>
        <end position="1522"/>
    </location>
</feature>
<dbReference type="EMBL" id="CH991547">
    <property type="protein sequence ID" value="EDQ90478.1"/>
    <property type="molecule type" value="Genomic_DNA"/>
</dbReference>
<feature type="region of interest" description="Disordered" evidence="1">
    <location>
        <begin position="1399"/>
        <end position="1478"/>
    </location>
</feature>
<feature type="compositionally biased region" description="Polar residues" evidence="1">
    <location>
        <begin position="1"/>
        <end position="10"/>
    </location>
</feature>
<reference evidence="2 3" key="1">
    <citation type="journal article" date="2008" name="Nature">
        <title>The genome of the choanoflagellate Monosiga brevicollis and the origin of metazoans.</title>
        <authorList>
            <consortium name="JGI Sequencing"/>
            <person name="King N."/>
            <person name="Westbrook M.J."/>
            <person name="Young S.L."/>
            <person name="Kuo A."/>
            <person name="Abedin M."/>
            <person name="Chapman J."/>
            <person name="Fairclough S."/>
            <person name="Hellsten U."/>
            <person name="Isogai Y."/>
            <person name="Letunic I."/>
            <person name="Marr M."/>
            <person name="Pincus D."/>
            <person name="Putnam N."/>
            <person name="Rokas A."/>
            <person name="Wright K.J."/>
            <person name="Zuzow R."/>
            <person name="Dirks W."/>
            <person name="Good M."/>
            <person name="Goodstein D."/>
            <person name="Lemons D."/>
            <person name="Li W."/>
            <person name="Lyons J.B."/>
            <person name="Morris A."/>
            <person name="Nichols S."/>
            <person name="Richter D.J."/>
            <person name="Salamov A."/>
            <person name="Bork P."/>
            <person name="Lim W.A."/>
            <person name="Manning G."/>
            <person name="Miller W.T."/>
            <person name="McGinnis W."/>
            <person name="Shapiro H."/>
            <person name="Tjian R."/>
            <person name="Grigoriev I.V."/>
            <person name="Rokhsar D."/>
        </authorList>
    </citation>
    <scope>NUCLEOTIDE SEQUENCE [LARGE SCALE GENOMIC DNA]</scope>
    <source>
        <strain evidence="3">MX1 / ATCC 50154</strain>
    </source>
</reference>
<name>A9UW06_MONBE</name>
<keyword evidence="3" id="KW-1185">Reference proteome</keyword>
<feature type="compositionally biased region" description="Low complexity" evidence="1">
    <location>
        <begin position="1450"/>
        <end position="1459"/>
    </location>
</feature>
<feature type="region of interest" description="Disordered" evidence="1">
    <location>
        <begin position="796"/>
        <end position="831"/>
    </location>
</feature>
<dbReference type="GeneID" id="5889790"/>
<sequence>MAMSTLTSPLNRLGKCHPPHVRMGAISPAPPSKTGLQPHPNQVHNLPAPAQSDSNDQAGEDAELALAAERVSATYNLASLQLQMRLEANLDRLERQVQELEIAPLDPGKTFAEAAAELAYHQQRKAMVERLLADVHAQRDHLKALLADVKSAQRATNQADSAHAESEAASQPTAYDTTQSTLLDQLLAANYQDNLALGDSEGLWEDLRKFSQLADTATSLLQSASNDSRVRAWTLNTTTRERETATCRHDAMAVQLPPLLLNLRHEEQFPSWGLMRQQHLMKSLVPHRYSLQTYYYYYFYQYLFLMSQPCEASDTLGDLPALVSATFPEVHPTHSHSDAELSSEQRRSPGKRSRRPDDDVSPPVAAPAASTNDTLATRAAETMAPNDLVVVLPTQEELELLPAAVQATARLAHDIVHKTASHNQRSKKAELSPDPSFGLLAAIGNSYCMPFGVSLAQRDPRQLFCKLEQEARSWTLRCRGFLLATLNDQSARAEDFAAAVINLYITTLRFDEAIPVNQRRVSSLLVKQSLAAATQSASLKGPLGTGDDKHWSDPTVIQLSLKKSLASMLEAGLVLQDYCQMCWRLVDLTTEHALKSRLEAEANTSQPRTWAHGNELAFVTAIRQLLPAPFAVDLTQIPALQGSPMWIAGFQDSGAQPTAAQAASADHVMLATFQSQNHELRQCYLTFPQLQAVVHDTNALLAVVALQPTAHLTQLAPHFRWPSCTAFGHTQDLAAEGAWTSAAQESGEAMEGLGSEINEDGNFELTPSQKRVLFSQPPELRTLLGELADLARNMRFDGGDPTAHATPNLAEESRVSSSAAPASTRGERVAASDARIPDSLKVLQSLSLPPSPSLSLSLPLFPSLSLSFPPSLFPPSSLLMCLRCINCIDCMRDIMACCPTRDASVPCFGGPFAAHVLAYTSDQHDVPPSHERIFDVKAIHLAGDTRRHRPVTFGLLPVNSRLNCPGPGLRQGVVAWPDLDEFCAMAPPALPEFSEHVGLLTLPLTVCYGMDALSATTSEDSAMELAQNACHSQFAVGRPALEAPSPGRSGRFDGLVQVHTEALGIAIGKLAQDYQLQSAKNLIRQLESTSHFLARASQSSLSDTDGDVPALDQDDVRIVEAILRTPVDPQRFSVPPKPLQPKEAGVDPVTGFNALSGFVARMSHTTHEMSSVPATRQAGALVPGLANPLVKETSSCSNGMTAVMPDSEGCRSPQTNESPKPIWTPLKQALAASAQHESPEFLPVLAAHVASEAIANISVEDKRNESVLPEQPSRPDYVALLPPPLDGLPALPLSQQFLSLLAREHESIVPASQFIAADPFASGAREIEADSRALPPLYTLSGLRLPIVLPHARTDMQPFEEFDAVMDKFKTIFAQTAKVAPDYSSVEPCNAGAFDVRHAHGGPAARPRISSMNVPPPPLNLAVPAGDPLASYSQSDAEYGERRDARHGPQAMRQRLQQLRAHRQPKQDEAGPVDSVEDTRSLDELLNFIEGAQRDSGSSHAPNAASSDNLVKTKSKKKKKKSKSKKACVMQCTCNALSAPSAIEGPGVKSLDAPAPASKAATVTPTNQASGSMVAPKAESAVTLEEGPVSVDLDDSALAEQAGAAAQLFPGGLAAALLAGDLLEDDPQDDPELLREMEALKSQLQGKT</sequence>
<organism evidence="2 3">
    <name type="scientific">Monosiga brevicollis</name>
    <name type="common">Choanoflagellate</name>
    <dbReference type="NCBI Taxonomy" id="81824"/>
    <lineage>
        <taxon>Eukaryota</taxon>
        <taxon>Choanoflagellata</taxon>
        <taxon>Craspedida</taxon>
        <taxon>Salpingoecidae</taxon>
        <taxon>Monosiga</taxon>
    </lineage>
</organism>
<protein>
    <submittedName>
        <fullName evidence="2">Uncharacterized protein</fullName>
    </submittedName>
</protein>
<feature type="compositionally biased region" description="Low complexity" evidence="1">
    <location>
        <begin position="361"/>
        <end position="370"/>
    </location>
</feature>
<feature type="region of interest" description="Disordered" evidence="1">
    <location>
        <begin position="156"/>
        <end position="175"/>
    </location>
</feature>
<proteinExistence type="predicted"/>
<dbReference type="KEGG" id="mbr:MONBRDRAFT_24303"/>
<feature type="compositionally biased region" description="Basic and acidic residues" evidence="1">
    <location>
        <begin position="331"/>
        <end position="347"/>
    </location>
</feature>
<evidence type="ECO:0000313" key="2">
    <source>
        <dbReference type="EMBL" id="EDQ90478.1"/>
    </source>
</evidence>
<evidence type="ECO:0000256" key="1">
    <source>
        <dbReference type="SAM" id="MobiDB-lite"/>
    </source>
</evidence>
<feature type="region of interest" description="Disordered" evidence="1">
    <location>
        <begin position="330"/>
        <end position="373"/>
    </location>
</feature>
<dbReference type="InParanoid" id="A9UW06"/>
<dbReference type="Proteomes" id="UP000001357">
    <property type="component" value="Unassembled WGS sequence"/>
</dbReference>
<feature type="compositionally biased region" description="Polar residues" evidence="1">
    <location>
        <begin position="1495"/>
        <end position="1510"/>
    </location>
</feature>
<feature type="region of interest" description="Disordered" evidence="1">
    <location>
        <begin position="1"/>
        <end position="59"/>
    </location>
</feature>